<evidence type="ECO:0000313" key="6">
    <source>
        <dbReference type="EMBL" id="QHN37334.1"/>
    </source>
</evidence>
<keyword evidence="2 5" id="KW-0472">Membrane</keyword>
<feature type="region of interest" description="Disordered" evidence="4">
    <location>
        <begin position="43"/>
        <end position="128"/>
    </location>
</feature>
<dbReference type="EMBL" id="CP045809">
    <property type="protein sequence ID" value="QHN37334.1"/>
    <property type="molecule type" value="Genomic_DNA"/>
</dbReference>
<evidence type="ECO:0000256" key="4">
    <source>
        <dbReference type="SAM" id="MobiDB-lite"/>
    </source>
</evidence>
<protein>
    <recommendedName>
        <fullName evidence="8">Mce-associated membrane protein</fullName>
    </recommendedName>
</protein>
<keyword evidence="5" id="KW-0812">Transmembrane</keyword>
<keyword evidence="3" id="KW-0175">Coiled coil</keyword>
<reference evidence="6" key="1">
    <citation type="journal article" date="2021" name="Nat. Microbiol.">
        <title>Cocultivation of an ultrasmall environmental parasitic bacterium with lytic ability against bacteria associated with wastewater foams.</title>
        <authorList>
            <person name="Batinovic S."/>
            <person name="Rose J.J.A."/>
            <person name="Ratcliffe J."/>
            <person name="Seviour R.J."/>
            <person name="Petrovski S."/>
        </authorList>
    </citation>
    <scope>NUCLEOTIDE SEQUENCE</scope>
    <source>
        <strain evidence="6">CON9</strain>
    </source>
</reference>
<feature type="transmembrane region" description="Helical" evidence="5">
    <location>
        <begin position="138"/>
        <end position="161"/>
    </location>
</feature>
<name>A0ABX6IPM8_9ACTN</name>
<gene>
    <name evidence="6" type="ORF">GII31_04340</name>
</gene>
<evidence type="ECO:0000256" key="2">
    <source>
        <dbReference type="ARBA" id="ARBA00023136"/>
    </source>
</evidence>
<keyword evidence="7" id="KW-1185">Reference proteome</keyword>
<feature type="compositionally biased region" description="Acidic residues" evidence="4">
    <location>
        <begin position="83"/>
        <end position="104"/>
    </location>
</feature>
<accession>A0ABX6IPM8</accession>
<evidence type="ECO:0000313" key="7">
    <source>
        <dbReference type="Proteomes" id="UP001059836"/>
    </source>
</evidence>
<dbReference type="Proteomes" id="UP001059836">
    <property type="component" value="Chromosome"/>
</dbReference>
<organism evidence="6 7">
    <name type="scientific">Gordonia pseudamarae</name>
    <dbReference type="NCBI Taxonomy" id="2831662"/>
    <lineage>
        <taxon>Bacteria</taxon>
        <taxon>Bacillati</taxon>
        <taxon>Actinomycetota</taxon>
        <taxon>Actinomycetes</taxon>
        <taxon>Mycobacteriales</taxon>
        <taxon>Gordoniaceae</taxon>
        <taxon>Gordonia</taxon>
    </lineage>
</organism>
<dbReference type="PANTHER" id="PTHR37042">
    <property type="entry name" value="OUTER MEMBRANE PROTEIN RV1973"/>
    <property type="match status" value="1"/>
</dbReference>
<evidence type="ECO:0000256" key="1">
    <source>
        <dbReference type="ARBA" id="ARBA00004370"/>
    </source>
</evidence>
<proteinExistence type="predicted"/>
<comment type="subcellular location">
    <subcellularLocation>
        <location evidence="1">Membrane</location>
    </subcellularLocation>
</comment>
<dbReference type="PANTHER" id="PTHR37042:SF4">
    <property type="entry name" value="OUTER MEMBRANE PROTEIN RV1973"/>
    <property type="match status" value="1"/>
</dbReference>
<evidence type="ECO:0000256" key="5">
    <source>
        <dbReference type="SAM" id="Phobius"/>
    </source>
</evidence>
<sequence>MLTGETADADTAELELAEAQAAAAEAEAAAARARAEVAKARVKAARGRKRVESEPGQEVAEPISPAEDHAAIAAPATTPGEDPVGEDVVGEDAPDGDAIEDDSAAEQAESDTAAEPAESGRPGRLRTLGRKLLRPSKVGVALAVMVMVTLAAVAGAVAIGWQHHQAGERQDRAARFSDVAELGVVAVTSLDYRNAERDVKRIVDLSTGEFAKDFTDRSKDFTSVIKKSEVTTKGKVTSSAVESVDGDTATVLVAATSEVTNAAGAKEEPRTWRLRVTVTDVDGTMKISKVDFVP</sequence>
<evidence type="ECO:0008006" key="8">
    <source>
        <dbReference type="Google" id="ProtNLM"/>
    </source>
</evidence>
<keyword evidence="5" id="KW-1133">Transmembrane helix</keyword>
<evidence type="ECO:0000256" key="3">
    <source>
        <dbReference type="SAM" id="Coils"/>
    </source>
</evidence>
<feature type="coiled-coil region" evidence="3">
    <location>
        <begin position="7"/>
        <end position="43"/>
    </location>
</feature>